<dbReference type="SUPFAM" id="SSF53448">
    <property type="entry name" value="Nucleotide-diphospho-sugar transferases"/>
    <property type="match status" value="1"/>
</dbReference>
<dbReference type="InterPro" id="IPR005835">
    <property type="entry name" value="NTP_transferase_dom"/>
</dbReference>
<sequence length="66" mass="7575">MKSIILAGGSGTRLFPLSRQKFPKQFLKFADNETLLQKTVNRNLKAVKNPENIVIITNNDYQFHVK</sequence>
<dbReference type="PANTHER" id="PTHR46390:SF1">
    <property type="entry name" value="MANNOSE-1-PHOSPHATE GUANYLYLTRANSFERASE"/>
    <property type="match status" value="1"/>
</dbReference>
<feature type="domain" description="Nucleotidyl transferase" evidence="1">
    <location>
        <begin position="2"/>
        <end position="65"/>
    </location>
</feature>
<keyword evidence="3" id="KW-1185">Reference proteome</keyword>
<feature type="non-terminal residue" evidence="2">
    <location>
        <position position="66"/>
    </location>
</feature>
<name>A0AA46AF67_9AQUI</name>
<dbReference type="EMBL" id="FXTX01000016">
    <property type="protein sequence ID" value="SMP17161.1"/>
    <property type="molecule type" value="Genomic_DNA"/>
</dbReference>
<evidence type="ECO:0000259" key="1">
    <source>
        <dbReference type="Pfam" id="PF00483"/>
    </source>
</evidence>
<evidence type="ECO:0000313" key="3">
    <source>
        <dbReference type="Proteomes" id="UP001157947"/>
    </source>
</evidence>
<reference evidence="2" key="1">
    <citation type="submission" date="2017-05" db="EMBL/GenBank/DDBJ databases">
        <authorList>
            <person name="Varghese N."/>
            <person name="Submissions S."/>
        </authorList>
    </citation>
    <scope>NUCLEOTIDE SEQUENCE</scope>
    <source>
        <strain evidence="2">DSM 18763</strain>
    </source>
</reference>
<dbReference type="Gene3D" id="3.90.550.10">
    <property type="entry name" value="Spore Coat Polysaccharide Biosynthesis Protein SpsA, Chain A"/>
    <property type="match status" value="1"/>
</dbReference>
<accession>A0AA46AF67</accession>
<dbReference type="PANTHER" id="PTHR46390">
    <property type="entry name" value="MANNOSE-1-PHOSPHATE GUANYLYLTRANSFERASE"/>
    <property type="match status" value="1"/>
</dbReference>
<comment type="caution">
    <text evidence="2">The sequence shown here is derived from an EMBL/GenBank/DDBJ whole genome shotgun (WGS) entry which is preliminary data.</text>
</comment>
<dbReference type="InterPro" id="IPR029044">
    <property type="entry name" value="Nucleotide-diphossugar_trans"/>
</dbReference>
<dbReference type="RefSeq" id="WP_283571453.1">
    <property type="nucleotide sequence ID" value="NZ_FXTX01000016.1"/>
</dbReference>
<dbReference type="InterPro" id="IPR051161">
    <property type="entry name" value="Mannose-6P_isomerase_type2"/>
</dbReference>
<dbReference type="GO" id="GO:0004475">
    <property type="term" value="F:mannose-1-phosphate guanylyltransferase (GTP) activity"/>
    <property type="evidence" value="ECO:0007669"/>
    <property type="project" value="TreeGrafter"/>
</dbReference>
<keyword evidence="2" id="KW-0808">Transferase</keyword>
<dbReference type="Pfam" id="PF00483">
    <property type="entry name" value="NTP_transferase"/>
    <property type="match status" value="1"/>
</dbReference>
<evidence type="ECO:0000313" key="2">
    <source>
        <dbReference type="EMBL" id="SMP17161.1"/>
    </source>
</evidence>
<dbReference type="AlphaFoldDB" id="A0AA46AF67"/>
<protein>
    <submittedName>
        <fullName evidence="2">Nucleotidyl transferase</fullName>
    </submittedName>
</protein>
<dbReference type="Proteomes" id="UP001157947">
    <property type="component" value="Unassembled WGS sequence"/>
</dbReference>
<proteinExistence type="predicted"/>
<dbReference type="GO" id="GO:0009298">
    <property type="term" value="P:GDP-mannose biosynthetic process"/>
    <property type="evidence" value="ECO:0007669"/>
    <property type="project" value="TreeGrafter"/>
</dbReference>
<organism evidence="2 3">
    <name type="scientific">Venenivibrio stagnispumantis</name>
    <dbReference type="NCBI Taxonomy" id="407998"/>
    <lineage>
        <taxon>Bacteria</taxon>
        <taxon>Pseudomonadati</taxon>
        <taxon>Aquificota</taxon>
        <taxon>Aquificia</taxon>
        <taxon>Aquificales</taxon>
        <taxon>Hydrogenothermaceae</taxon>
        <taxon>Venenivibrio</taxon>
    </lineage>
</organism>
<gene>
    <name evidence="2" type="ORF">SAMN06264868_1161</name>
</gene>